<evidence type="ECO:0000313" key="3">
    <source>
        <dbReference type="Proteomes" id="UP000715965"/>
    </source>
</evidence>
<feature type="transmembrane region" description="Helical" evidence="1">
    <location>
        <begin position="97"/>
        <end position="120"/>
    </location>
</feature>
<dbReference type="EMBL" id="JADDOJ010000113">
    <property type="protein sequence ID" value="MBE7942608.1"/>
    <property type="molecule type" value="Genomic_DNA"/>
</dbReference>
<dbReference type="Pfam" id="PF07301">
    <property type="entry name" value="DUF1453"/>
    <property type="match status" value="1"/>
</dbReference>
<comment type="caution">
    <text evidence="2">The sequence shown here is derived from an EMBL/GenBank/DDBJ whole genome shotgun (WGS) entry which is preliminary data.</text>
</comment>
<sequence length="185" mass="20215">MAAPDNQTFALLALLPLIAWRVVARFRRMVGRQRLSRMRPWVSLAVFGLLLALLVMAARVAGQGAATAWLALGLACGGLLSLYGLRRTEVQVEPGVAIWYIPHAPLGIVLSSLFLLRVLWRVGELLLHGLPLAGGHDSFTFSPWTLAPVGLFAGYSIGYAIGLLRLRWRVLRQRRADLNRSGGPG</sequence>
<evidence type="ECO:0000256" key="1">
    <source>
        <dbReference type="SAM" id="Phobius"/>
    </source>
</evidence>
<feature type="transmembrane region" description="Helical" evidence="1">
    <location>
        <begin position="44"/>
        <end position="62"/>
    </location>
</feature>
<keyword evidence="3" id="KW-1185">Reference proteome</keyword>
<evidence type="ECO:0008006" key="4">
    <source>
        <dbReference type="Google" id="ProtNLM"/>
    </source>
</evidence>
<reference evidence="2 3" key="1">
    <citation type="submission" date="2020-10" db="EMBL/GenBank/DDBJ databases">
        <title>Draft genome of Ramlibacter aquaticus LMG 30558.</title>
        <authorList>
            <person name="Props R."/>
        </authorList>
    </citation>
    <scope>NUCLEOTIDE SEQUENCE [LARGE SCALE GENOMIC DNA]</scope>
    <source>
        <strain evidence="2 3">LMG 30558</strain>
    </source>
</reference>
<gene>
    <name evidence="2" type="ORF">IM725_18725</name>
</gene>
<keyword evidence="1" id="KW-1133">Transmembrane helix</keyword>
<protein>
    <recommendedName>
        <fullName evidence="4">DUF1453 domain-containing protein</fullName>
    </recommendedName>
</protein>
<dbReference type="RefSeq" id="WP_193782155.1">
    <property type="nucleotide sequence ID" value="NZ_JADDOJ010000113.1"/>
</dbReference>
<accession>A0ABR9SJS2</accession>
<evidence type="ECO:0000313" key="2">
    <source>
        <dbReference type="EMBL" id="MBE7942608.1"/>
    </source>
</evidence>
<name>A0ABR9SJS2_9BURK</name>
<proteinExistence type="predicted"/>
<keyword evidence="1" id="KW-0472">Membrane</keyword>
<feature type="transmembrane region" description="Helical" evidence="1">
    <location>
        <begin position="140"/>
        <end position="164"/>
    </location>
</feature>
<dbReference type="InterPro" id="IPR058247">
    <property type="entry name" value="DUF1453"/>
</dbReference>
<organism evidence="2 3">
    <name type="scientific">Ramlibacter aquaticus</name>
    <dbReference type="NCBI Taxonomy" id="2780094"/>
    <lineage>
        <taxon>Bacteria</taxon>
        <taxon>Pseudomonadati</taxon>
        <taxon>Pseudomonadota</taxon>
        <taxon>Betaproteobacteria</taxon>
        <taxon>Burkholderiales</taxon>
        <taxon>Comamonadaceae</taxon>
        <taxon>Ramlibacter</taxon>
    </lineage>
</organism>
<feature type="transmembrane region" description="Helical" evidence="1">
    <location>
        <begin position="6"/>
        <end position="23"/>
    </location>
</feature>
<dbReference type="Proteomes" id="UP000715965">
    <property type="component" value="Unassembled WGS sequence"/>
</dbReference>
<feature type="transmembrane region" description="Helical" evidence="1">
    <location>
        <begin position="68"/>
        <end position="85"/>
    </location>
</feature>
<keyword evidence="1" id="KW-0812">Transmembrane</keyword>